<feature type="domain" description="WD repeat-containing protein 75 second beta-propeller" evidence="10">
    <location>
        <begin position="474"/>
        <end position="744"/>
    </location>
</feature>
<feature type="region of interest" description="Disordered" evidence="9">
    <location>
        <begin position="857"/>
        <end position="886"/>
    </location>
</feature>
<dbReference type="SMART" id="SM00320">
    <property type="entry name" value="WD40"/>
    <property type="match status" value="6"/>
</dbReference>
<sequence length="1169" mass="127341">MTAPLTAQKLSSGCTRAQRCIGIKTSADGKLVFEAQGNCVVVRSTKTGEVVHHLRSASPPSDPTTNAHAEKVRLRYRNQYIRAHFETQYKNPHPDDDAATVAAHKAVWIQRQVDKFVIPADFLSHVTAFALHPTKAGQLLVATADHMLRAWDIAQGSVLESFTLDSPAVWLHASPVDPSLLLVVLNETARLDRMHAVALSKETKEAKKNDGAAPAIPDDLTAEEKKAALKQRKKDEHRPKWMLNLHGLETTHWKLVSYNLSKGAVEEEHLQRKFMPFYGAHMQQRSIPSDYIAAVAVIASSQLFYLRVGVKNTGDVAPRVVTVNRFEHVRQLSCVTVHPSSDEVITGDSMGQMQVWRHLDTAGKGLQPSKLHWHAHRVGCVAYSRDGSYVASGGEEFVLVLWHLESGRRQYMPRLSAALSGIATKADGSGYLVACQDNSILSFNPVTNSHEWQKGGLGRVGLSASKTLVGRRMVVEPWANTLAVQAKSLVGHIQFYNPLQDRVVATLALTQRNQVSRTDDEAPIRTYASQICFAPAARTMATVTTTLDECVLRFWSRKSDGTFAMHTDVDMPHGDHVVTATASHGGVVVTADDHGEFRLWHDPTSNGWTCRSLAQFRQVSIGAVAFSHDGSLLAVAYGALLTLWDPITNVLQSVLSYPNAPIKDIVFAAHSPHVAVRTPSGVYVWSLLTTTVAWFYNLPATCLALSPDSDQLVIAVVTKAKTLDVTTHVLAFDIASPHPTALHRLPQVDAAAIVFYKKRLVVMDTVSHVYVVGDEHAVVTADAVAPVRLQPESSALQKMYGTSLAPAAVSQANDSHIGGEVRSQDKGLFDAPAHVLPPLRSLYRSFLDTILLAKDEGTNGSSDREGSRVRKLDESSSVPAAKKHKDGALVLREEKPEDTYAALKKVFSKKCMVVGRVGKTSILVRYIKNEYDDRQVSTLQASYLDKKLSVDNNNVQLSIWDTAGQERFHALGPIYYRDAGKSITFELCRGDVVCVLPSDGALLVYDITDEESFQKVKTWVKELRRIVGDDIDITIAGNKIDLHRNRKVTEADAVKYAQSVNATHFHTSAKLNKGLDDVFVDLSKRMLARGGSRSKKNKQSALIADDVPVAAPSYGPGSTTDATGRTRDGGRNTIQIVDDGRGSTGRGAATGGAAAAAGGGSNSKKGGCC</sequence>
<dbReference type="PANTHER" id="PTHR44215">
    <property type="entry name" value="WD REPEAT-CONTAINING PROTEIN 75"/>
    <property type="match status" value="1"/>
</dbReference>
<evidence type="ECO:0000313" key="12">
    <source>
        <dbReference type="Proteomes" id="UP000266239"/>
    </source>
</evidence>
<dbReference type="InterPro" id="IPR027417">
    <property type="entry name" value="P-loop_NTPase"/>
</dbReference>
<dbReference type="PROSITE" id="PS50294">
    <property type="entry name" value="WD_REPEATS_REGION"/>
    <property type="match status" value="1"/>
</dbReference>
<reference evidence="11 12" key="1">
    <citation type="submission" date="2018-08" db="EMBL/GenBank/DDBJ databases">
        <title>Aphanomyces genome sequencing and annotation.</title>
        <authorList>
            <person name="Minardi D."/>
            <person name="Oidtmann B."/>
            <person name="Van Der Giezen M."/>
            <person name="Studholme D.J."/>
        </authorList>
    </citation>
    <scope>NUCLEOTIDE SEQUENCE [LARGE SCALE GENOMIC DNA]</scope>
    <source>
        <strain evidence="11 12">Yx</strain>
    </source>
</reference>
<evidence type="ECO:0000256" key="9">
    <source>
        <dbReference type="SAM" id="MobiDB-lite"/>
    </source>
</evidence>
<dbReference type="InterPro" id="IPR053826">
    <property type="entry name" value="WDR75"/>
</dbReference>
<dbReference type="SMART" id="SM00174">
    <property type="entry name" value="RHO"/>
    <property type="match status" value="1"/>
</dbReference>
<dbReference type="GO" id="GO:0003723">
    <property type="term" value="F:RNA binding"/>
    <property type="evidence" value="ECO:0007669"/>
    <property type="project" value="InterPro"/>
</dbReference>
<evidence type="ECO:0000256" key="1">
    <source>
        <dbReference type="ARBA" id="ARBA00004604"/>
    </source>
</evidence>
<dbReference type="SMART" id="SM00175">
    <property type="entry name" value="RAB"/>
    <property type="match status" value="1"/>
</dbReference>
<feature type="compositionally biased region" description="Basic and acidic residues" evidence="9">
    <location>
        <begin position="857"/>
        <end position="874"/>
    </location>
</feature>
<dbReference type="Pfam" id="PF23769">
    <property type="entry name" value="Beta-prop_WDR75_2nd"/>
    <property type="match status" value="1"/>
</dbReference>
<feature type="region of interest" description="Disordered" evidence="9">
    <location>
        <begin position="1108"/>
        <end position="1169"/>
    </location>
</feature>
<accession>A0A396ZX24</accession>
<keyword evidence="5" id="KW-0677">Repeat</keyword>
<dbReference type="Proteomes" id="UP000266239">
    <property type="component" value="Unassembled WGS sequence"/>
</dbReference>
<dbReference type="GO" id="GO:0003924">
    <property type="term" value="F:GTPase activity"/>
    <property type="evidence" value="ECO:0007669"/>
    <property type="project" value="InterPro"/>
</dbReference>
<dbReference type="GO" id="GO:0032040">
    <property type="term" value="C:small-subunit processome"/>
    <property type="evidence" value="ECO:0007669"/>
    <property type="project" value="InterPro"/>
</dbReference>
<evidence type="ECO:0000256" key="2">
    <source>
        <dbReference type="ARBA" id="ARBA00022517"/>
    </source>
</evidence>
<evidence type="ECO:0000256" key="8">
    <source>
        <dbReference type="PROSITE-ProRule" id="PRU00221"/>
    </source>
</evidence>
<dbReference type="PROSITE" id="PS51419">
    <property type="entry name" value="RAB"/>
    <property type="match status" value="1"/>
</dbReference>
<dbReference type="Pfam" id="PF00071">
    <property type="entry name" value="Ras"/>
    <property type="match status" value="2"/>
</dbReference>
<dbReference type="PROSITE" id="PS51421">
    <property type="entry name" value="RAS"/>
    <property type="match status" value="1"/>
</dbReference>
<evidence type="ECO:0000256" key="3">
    <source>
        <dbReference type="ARBA" id="ARBA00022552"/>
    </source>
</evidence>
<dbReference type="InterPro" id="IPR036322">
    <property type="entry name" value="WD40_repeat_dom_sf"/>
</dbReference>
<keyword evidence="7" id="KW-0539">Nucleus</keyword>
<dbReference type="InterPro" id="IPR001680">
    <property type="entry name" value="WD40_rpt"/>
</dbReference>
<dbReference type="PROSITE" id="PS50082">
    <property type="entry name" value="WD_REPEATS_2"/>
    <property type="match status" value="1"/>
</dbReference>
<dbReference type="VEuPathDB" id="FungiDB:H257_03786"/>
<dbReference type="InterPro" id="IPR015943">
    <property type="entry name" value="WD40/YVTN_repeat-like_dom_sf"/>
</dbReference>
<dbReference type="PANTHER" id="PTHR44215:SF1">
    <property type="entry name" value="WD REPEAT-CONTAINING PROTEIN 75"/>
    <property type="match status" value="1"/>
</dbReference>
<evidence type="ECO:0000256" key="7">
    <source>
        <dbReference type="ARBA" id="ARBA00023242"/>
    </source>
</evidence>
<feature type="repeat" description="WD" evidence="8">
    <location>
        <begin position="371"/>
        <end position="412"/>
    </location>
</feature>
<evidence type="ECO:0000313" key="11">
    <source>
        <dbReference type="EMBL" id="RHX99185.1"/>
    </source>
</evidence>
<dbReference type="Gene3D" id="3.40.50.300">
    <property type="entry name" value="P-loop containing nucleotide triphosphate hydrolases"/>
    <property type="match status" value="1"/>
</dbReference>
<dbReference type="SUPFAM" id="SSF52540">
    <property type="entry name" value="P-loop containing nucleoside triphosphate hydrolases"/>
    <property type="match status" value="1"/>
</dbReference>
<keyword evidence="2" id="KW-0690">Ribosome biogenesis</keyword>
<keyword evidence="3" id="KW-0698">rRNA processing</keyword>
<organism evidence="11 12">
    <name type="scientific">Aphanomyces astaci</name>
    <name type="common">Crayfish plague agent</name>
    <dbReference type="NCBI Taxonomy" id="112090"/>
    <lineage>
        <taxon>Eukaryota</taxon>
        <taxon>Sar</taxon>
        <taxon>Stramenopiles</taxon>
        <taxon>Oomycota</taxon>
        <taxon>Saprolegniomycetes</taxon>
        <taxon>Saprolegniales</taxon>
        <taxon>Verrucalvaceae</taxon>
        <taxon>Aphanomyces</taxon>
    </lineage>
</organism>
<dbReference type="InterPro" id="IPR001806">
    <property type="entry name" value="Small_GTPase"/>
</dbReference>
<dbReference type="SUPFAM" id="SSF69322">
    <property type="entry name" value="Tricorn protease domain 2"/>
    <property type="match status" value="1"/>
</dbReference>
<evidence type="ECO:0000256" key="5">
    <source>
        <dbReference type="ARBA" id="ARBA00022737"/>
    </source>
</evidence>
<name>A0A396ZX24_APHAT</name>
<dbReference type="PRINTS" id="PR00449">
    <property type="entry name" value="RASTRNSFRMNG"/>
</dbReference>
<proteinExistence type="predicted"/>
<evidence type="ECO:0000256" key="6">
    <source>
        <dbReference type="ARBA" id="ARBA00023163"/>
    </source>
</evidence>
<dbReference type="GO" id="GO:0005525">
    <property type="term" value="F:GTP binding"/>
    <property type="evidence" value="ECO:0007669"/>
    <property type="project" value="InterPro"/>
</dbReference>
<dbReference type="Pfam" id="PF23869">
    <property type="entry name" value="Beta-prop_WDR75_1st"/>
    <property type="match status" value="1"/>
</dbReference>
<evidence type="ECO:0000256" key="4">
    <source>
        <dbReference type="ARBA" id="ARBA00022574"/>
    </source>
</evidence>
<dbReference type="Gene3D" id="2.130.10.10">
    <property type="entry name" value="YVTN repeat-like/Quinoprotein amine dehydrogenase"/>
    <property type="match status" value="2"/>
</dbReference>
<dbReference type="SMART" id="SM00176">
    <property type="entry name" value="RAN"/>
    <property type="match status" value="1"/>
</dbReference>
<dbReference type="FunFam" id="3.40.50.300:FF:001447">
    <property type="entry name" value="Ras-related protein Rab-1B"/>
    <property type="match status" value="1"/>
</dbReference>
<keyword evidence="4 8" id="KW-0853">WD repeat</keyword>
<protein>
    <recommendedName>
        <fullName evidence="10">WD repeat-containing protein 75 second beta-propeller domain-containing protein</fullName>
    </recommendedName>
</protein>
<gene>
    <name evidence="11" type="ORF">DYB25_002584</name>
</gene>
<dbReference type="GO" id="GO:2000234">
    <property type="term" value="P:positive regulation of rRNA processing"/>
    <property type="evidence" value="ECO:0007669"/>
    <property type="project" value="TreeGrafter"/>
</dbReference>
<dbReference type="SUPFAM" id="SSF50978">
    <property type="entry name" value="WD40 repeat-like"/>
    <property type="match status" value="1"/>
</dbReference>
<dbReference type="GO" id="GO:0006364">
    <property type="term" value="P:rRNA processing"/>
    <property type="evidence" value="ECO:0007669"/>
    <property type="project" value="UniProtKB-KW"/>
</dbReference>
<comment type="subcellular location">
    <subcellularLocation>
        <location evidence="1">Nucleus</location>
        <location evidence="1">Nucleolus</location>
    </subcellularLocation>
</comment>
<dbReference type="GO" id="GO:0045943">
    <property type="term" value="P:positive regulation of transcription by RNA polymerase I"/>
    <property type="evidence" value="ECO:0007669"/>
    <property type="project" value="InterPro"/>
</dbReference>
<comment type="caution">
    <text evidence="11">The sequence shown here is derived from an EMBL/GenBank/DDBJ whole genome shotgun (WGS) entry which is preliminary data.</text>
</comment>
<dbReference type="AlphaFoldDB" id="A0A396ZX24"/>
<keyword evidence="6" id="KW-0804">Transcription</keyword>
<dbReference type="PROSITE" id="PS51420">
    <property type="entry name" value="RHO"/>
    <property type="match status" value="1"/>
</dbReference>
<dbReference type="InterPro" id="IPR057644">
    <property type="entry name" value="Beta-prop_WDR75_2nd"/>
</dbReference>
<evidence type="ECO:0000259" key="10">
    <source>
        <dbReference type="Pfam" id="PF23769"/>
    </source>
</evidence>
<dbReference type="EMBL" id="QUTA01010794">
    <property type="protein sequence ID" value="RHX99185.1"/>
    <property type="molecule type" value="Genomic_DNA"/>
</dbReference>
<dbReference type="SMART" id="SM00173">
    <property type="entry name" value="RAS"/>
    <property type="match status" value="1"/>
</dbReference>